<evidence type="ECO:0000256" key="4">
    <source>
        <dbReference type="ARBA" id="ARBA00022960"/>
    </source>
</evidence>
<dbReference type="InterPro" id="IPR012338">
    <property type="entry name" value="Beta-lactam/transpept-like"/>
</dbReference>
<dbReference type="GO" id="GO:0006508">
    <property type="term" value="P:proteolysis"/>
    <property type="evidence" value="ECO:0007669"/>
    <property type="project" value="InterPro"/>
</dbReference>
<dbReference type="GO" id="GO:0009252">
    <property type="term" value="P:peptidoglycan biosynthetic process"/>
    <property type="evidence" value="ECO:0007669"/>
    <property type="project" value="UniProtKB-KW"/>
</dbReference>
<evidence type="ECO:0000259" key="11">
    <source>
        <dbReference type="Pfam" id="PF00768"/>
    </source>
</evidence>
<keyword evidence="13" id="KW-1185">Reference proteome</keyword>
<dbReference type="InterPro" id="IPR000871">
    <property type="entry name" value="Beta-lactam_class-A"/>
</dbReference>
<dbReference type="Gene3D" id="3.40.710.10">
    <property type="entry name" value="DD-peptidase/beta-lactamase superfamily"/>
    <property type="match status" value="1"/>
</dbReference>
<evidence type="ECO:0000256" key="9">
    <source>
        <dbReference type="RuleBase" id="RU004016"/>
    </source>
</evidence>
<keyword evidence="12" id="KW-0121">Carboxypeptidase</keyword>
<feature type="active site" evidence="7">
    <location>
        <position position="228"/>
    </location>
</feature>
<keyword evidence="12" id="KW-0645">Protease</keyword>
<evidence type="ECO:0000256" key="1">
    <source>
        <dbReference type="ARBA" id="ARBA00007164"/>
    </source>
</evidence>
<evidence type="ECO:0000256" key="10">
    <source>
        <dbReference type="SAM" id="MobiDB-lite"/>
    </source>
</evidence>
<dbReference type="Proteomes" id="UP000000329">
    <property type="component" value="Chromosome"/>
</dbReference>
<dbReference type="PANTHER" id="PTHR35333:SF3">
    <property type="entry name" value="BETA-LACTAMASE-TYPE TRANSPEPTIDASE FOLD CONTAINING PROTEIN"/>
    <property type="match status" value="1"/>
</dbReference>
<dbReference type="EMBL" id="CP002039">
    <property type="protein sequence ID" value="ADJ65967.1"/>
    <property type="molecule type" value="Genomic_DNA"/>
</dbReference>
<proteinExistence type="inferred from homology"/>
<keyword evidence="4" id="KW-0133">Cell shape</keyword>
<dbReference type="InterPro" id="IPR018044">
    <property type="entry name" value="Peptidase_S11"/>
</dbReference>
<dbReference type="eggNOG" id="COG1686">
    <property type="taxonomic scope" value="Bacteria"/>
</dbReference>
<feature type="domain" description="Peptidase S11 D-alanyl-D-alanine carboxypeptidase A N-terminal" evidence="11">
    <location>
        <begin position="137"/>
        <end position="360"/>
    </location>
</feature>
<dbReference type="MEROPS" id="S11.007"/>
<dbReference type="AlphaFoldDB" id="D8IWT0"/>
<dbReference type="GO" id="GO:0008800">
    <property type="term" value="F:beta-lactamase activity"/>
    <property type="evidence" value="ECO:0007669"/>
    <property type="project" value="InterPro"/>
</dbReference>
<dbReference type="Pfam" id="PF00768">
    <property type="entry name" value="Peptidase_S11"/>
    <property type="match status" value="1"/>
</dbReference>
<evidence type="ECO:0000256" key="7">
    <source>
        <dbReference type="PIRSR" id="PIRSR618044-1"/>
    </source>
</evidence>
<evidence type="ECO:0000313" key="13">
    <source>
        <dbReference type="Proteomes" id="UP000000329"/>
    </source>
</evidence>
<feature type="region of interest" description="Disordered" evidence="10">
    <location>
        <begin position="50"/>
        <end position="94"/>
    </location>
</feature>
<dbReference type="GO" id="GO:0008360">
    <property type="term" value="P:regulation of cell shape"/>
    <property type="evidence" value="ECO:0007669"/>
    <property type="project" value="UniProtKB-KW"/>
</dbReference>
<feature type="binding site" evidence="8">
    <location>
        <position position="333"/>
    </location>
    <ligand>
        <name>substrate</name>
    </ligand>
</feature>
<keyword evidence="3" id="KW-0378">Hydrolase</keyword>
<feature type="compositionally biased region" description="Basic residues" evidence="10">
    <location>
        <begin position="57"/>
        <end position="76"/>
    </location>
</feature>
<feature type="active site" description="Acyl-ester intermediate" evidence="7">
    <location>
        <position position="170"/>
    </location>
</feature>
<organism evidence="12 13">
    <name type="scientific">Herbaspirillum seropedicae (strain SmR1)</name>
    <dbReference type="NCBI Taxonomy" id="757424"/>
    <lineage>
        <taxon>Bacteria</taxon>
        <taxon>Pseudomonadati</taxon>
        <taxon>Pseudomonadota</taxon>
        <taxon>Betaproteobacteria</taxon>
        <taxon>Burkholderiales</taxon>
        <taxon>Oxalobacteraceae</taxon>
        <taxon>Herbaspirillum</taxon>
    </lineage>
</organism>
<accession>D8IWT0</accession>
<dbReference type="OrthoDB" id="5688590at2"/>
<dbReference type="SUPFAM" id="SSF56601">
    <property type="entry name" value="beta-lactamase/transpeptidase-like"/>
    <property type="match status" value="1"/>
</dbReference>
<evidence type="ECO:0000256" key="8">
    <source>
        <dbReference type="PIRSR" id="PIRSR618044-2"/>
    </source>
</evidence>
<comment type="similarity">
    <text evidence="1 9">Belongs to the peptidase S11 family.</text>
</comment>
<dbReference type="RefSeq" id="WP_013236420.1">
    <property type="nucleotide sequence ID" value="NC_014323.1"/>
</dbReference>
<dbReference type="STRING" id="757424.Hsero_4501"/>
<evidence type="ECO:0000313" key="12">
    <source>
        <dbReference type="EMBL" id="ADJ65967.1"/>
    </source>
</evidence>
<dbReference type="HOGENOM" id="CLU_027070_0_1_4"/>
<evidence type="ECO:0000256" key="3">
    <source>
        <dbReference type="ARBA" id="ARBA00022801"/>
    </source>
</evidence>
<evidence type="ECO:0000256" key="2">
    <source>
        <dbReference type="ARBA" id="ARBA00022729"/>
    </source>
</evidence>
<evidence type="ECO:0000256" key="5">
    <source>
        <dbReference type="ARBA" id="ARBA00022984"/>
    </source>
</evidence>
<keyword evidence="6" id="KW-0961">Cell wall biogenesis/degradation</keyword>
<dbReference type="GO" id="GO:0071555">
    <property type="term" value="P:cell wall organization"/>
    <property type="evidence" value="ECO:0007669"/>
    <property type="project" value="UniProtKB-KW"/>
</dbReference>
<name>D8IWT0_HERSS</name>
<dbReference type="GO" id="GO:0009002">
    <property type="term" value="F:serine-type D-Ala-D-Ala carboxypeptidase activity"/>
    <property type="evidence" value="ECO:0007669"/>
    <property type="project" value="InterPro"/>
</dbReference>
<sequence length="385" mass="41194">MLSTLRPPYGHATPLFLSLLRRAGAVARLMMCSLLVLMLATLAGKFSEAQAAGSSAGKHRSAATGAKGRKRTVRKKASADKPARTARSRRALRRPAAAAAVAGTAATAATAATATPASAPASGKPELLARCGFTEASRRHIFSRGVYVLDEQTGTPLFERNADTVAPIASVTKLMTAIVWLDQKQLAMGNRLEVTEDDLDTLKFTHSRLGVGASLSRADMLHIALMSSENRAAAALSRDYPGGRPAFIAAMNARAQALGMSHTHFENATGLSPENVSTPRELAALVQAANRYQLIRNDSLDKQKMINIGRGQLQYINSNRLIRYGQVNASVQKTGFINESGHNMVLRMLVHDRRPVIVTMLGSGSADGSRLDGVRIAKWLNCSLN</sequence>
<dbReference type="PRINTS" id="PR00725">
    <property type="entry name" value="DADACBPTASE1"/>
</dbReference>
<evidence type="ECO:0000256" key="6">
    <source>
        <dbReference type="ARBA" id="ARBA00023316"/>
    </source>
</evidence>
<keyword evidence="5" id="KW-0573">Peptidoglycan synthesis</keyword>
<dbReference type="PANTHER" id="PTHR35333">
    <property type="entry name" value="BETA-LACTAMASE"/>
    <property type="match status" value="1"/>
</dbReference>
<dbReference type="InterPro" id="IPR001967">
    <property type="entry name" value="Peptidase_S11_N"/>
</dbReference>
<dbReference type="GO" id="GO:0046677">
    <property type="term" value="P:response to antibiotic"/>
    <property type="evidence" value="ECO:0007669"/>
    <property type="project" value="InterPro"/>
</dbReference>
<dbReference type="GeneID" id="29393038"/>
<feature type="compositionally biased region" description="Basic residues" evidence="10">
    <location>
        <begin position="84"/>
        <end position="93"/>
    </location>
</feature>
<dbReference type="GO" id="GO:0030655">
    <property type="term" value="P:beta-lactam antibiotic catabolic process"/>
    <property type="evidence" value="ECO:0007669"/>
    <property type="project" value="InterPro"/>
</dbReference>
<feature type="active site" description="Proton acceptor" evidence="7">
    <location>
        <position position="173"/>
    </location>
</feature>
<dbReference type="KEGG" id="hse:Hsero_4501"/>
<protein>
    <submittedName>
        <fullName evidence="12">D-alanyl-D-alanine carboxypeptidase protein</fullName>
    </submittedName>
</protein>
<reference evidence="12 13" key="1">
    <citation type="submission" date="2010-04" db="EMBL/GenBank/DDBJ databases">
        <title>The genome of Herbaspirillum seropedicae SmR1, an endophytic, nitrogen-fixing, plant-growth promoting beta-Proteobacteria.</title>
        <authorList>
            <person name="Pedrosa F.O."/>
            <person name="Monteiro R.A."/>
            <person name="Wassem R."/>
            <person name="Cruz L.M."/>
            <person name="Ayub R.A."/>
            <person name="Colauto N.B."/>
            <person name="Fernandez M.A."/>
            <person name="Fungaro M.H.P."/>
            <person name="Grisard E.C."/>
            <person name="Hungria M."/>
            <person name="Madeira H.M.F."/>
            <person name="Nodari R.O."/>
            <person name="Osaku C.A."/>
            <person name="Petzl-Erler M.L."/>
            <person name="Terenzi H."/>
            <person name="Vieira L.G.E."/>
            <person name="Almeida M.I.M."/>
            <person name="Alves L.R."/>
            <person name="Arantes O.M.N."/>
            <person name="Balsanelli E."/>
            <person name="Barcellos F.G."/>
            <person name="Baura V.A."/>
            <person name="Binde D.R."/>
            <person name="Campo R.J."/>
            <person name="Chubatsu L.S."/>
            <person name="Chueire L.M.O."/>
            <person name="Ciferri R.R."/>
            <person name="Correa L.C."/>
            <person name="da Conceicao Silva J.L."/>
            <person name="Dabul A.N.G."/>
            <person name="Dambros B.P."/>
            <person name="Faoro H."/>
            <person name="Favetti A."/>
            <person name="Friedermann G."/>
            <person name="Furlaneto M.C."/>
            <person name="Gasques L.S."/>
            <person name="Gimenes C.C.T."/>
            <person name="Gioppo N.M.R."/>
            <person name="Glienke-Blanco C."/>
            <person name="Godoy L.P."/>
            <person name="Guerra M.P."/>
            <person name="Karp S."/>
            <person name="Kava-Cordeiro V."/>
            <person name="Margarido V.P."/>
            <person name="Mathioni S.M."/>
            <person name="Menck-Soares M.A."/>
            <person name="Murace N.K."/>
            <person name="Nicolas M.F."/>
            <person name="Oliveira C.E.C."/>
            <person name="Pagnan N.A.B."/>
            <person name="Pamphile J.A."/>
            <person name="Patussi E.V."/>
            <person name="Pereira L.F.P."/>
            <person name="Pereira-Ferrari L."/>
            <person name="Pinto F.G.S."/>
            <person name="Precoma C."/>
            <person name="Prioli A.J."/>
            <person name="Prioli S.M.A.P."/>
            <person name="Raittz R.T."/>
            <person name="Ramos H.J.O."/>
            <person name="Ribeiro E.M.S.F."/>
            <person name="Rigo L.U."/>
            <person name="Rocha C.L.M.S.C."/>
            <person name="Rocha S.N."/>
            <person name="Santos K."/>
            <person name="Satori D."/>
            <person name="Silva A.G."/>
            <person name="Simao R.C.G."/>
            <person name="Soares M.A.M."/>
            <person name="Souza E.M."/>
            <person name="Steffens M.B.R."/>
            <person name="Steindel M."/>
            <person name="Tadra-Sfeir M.Z."/>
            <person name="Takahashi E.K."/>
            <person name="Torres R.A."/>
            <person name="Valle J.S."/>
            <person name="Vernal J.I."/>
            <person name="Vilas-Boas L.A."/>
            <person name="Watanabe M.A.E."/>
            <person name="Weiss V.A."/>
            <person name="Yates M.A."/>
            <person name="Souza E.M."/>
        </authorList>
    </citation>
    <scope>NUCLEOTIDE SEQUENCE [LARGE SCALE GENOMIC DNA]</scope>
    <source>
        <strain evidence="12 13">SmR1</strain>
    </source>
</reference>
<keyword evidence="2" id="KW-0732">Signal</keyword>
<gene>
    <name evidence="12" type="primary">pbpG</name>
    <name evidence="12" type="ordered locus">Hsero_4501</name>
</gene>